<evidence type="ECO:0000313" key="1">
    <source>
        <dbReference type="EMBL" id="KAI8424537.1"/>
    </source>
</evidence>
<reference evidence="1 2" key="1">
    <citation type="journal article" date="2022" name="Genome Biol. Evol.">
        <title>The Spruce Budworm Genome: Reconstructing the Evolutionary History of Antifreeze Proteins.</title>
        <authorList>
            <person name="Beliveau C."/>
            <person name="Gagne P."/>
            <person name="Picq S."/>
            <person name="Vernygora O."/>
            <person name="Keeling C.I."/>
            <person name="Pinkney K."/>
            <person name="Doucet D."/>
            <person name="Wen F."/>
            <person name="Johnston J.S."/>
            <person name="Maaroufi H."/>
            <person name="Boyle B."/>
            <person name="Laroche J."/>
            <person name="Dewar K."/>
            <person name="Juretic N."/>
            <person name="Blackburn G."/>
            <person name="Nisole A."/>
            <person name="Brunet B."/>
            <person name="Brandao M."/>
            <person name="Lumley L."/>
            <person name="Duan J."/>
            <person name="Quan G."/>
            <person name="Lucarotti C.J."/>
            <person name="Roe A.D."/>
            <person name="Sperling F.A.H."/>
            <person name="Levesque R.C."/>
            <person name="Cusson M."/>
        </authorList>
    </citation>
    <scope>NUCLEOTIDE SEQUENCE [LARGE SCALE GENOMIC DNA]</scope>
    <source>
        <strain evidence="1">Glfc:IPQL:Cfum</strain>
    </source>
</reference>
<dbReference type="Proteomes" id="UP001064048">
    <property type="component" value="Chromosome 4"/>
</dbReference>
<gene>
    <name evidence="1" type="ORF">MSG28_002994</name>
</gene>
<name>A0ACC0JKA2_CHOFU</name>
<accession>A0ACC0JKA2</accession>
<comment type="caution">
    <text evidence="1">The sequence shown here is derived from an EMBL/GenBank/DDBJ whole genome shotgun (WGS) entry which is preliminary data.</text>
</comment>
<sequence>MYCEEEISCHRTICRKVMDHIPDLSAFQGVMLSADNHYSFAKLKSKGGNEEKIKYILDKVFNFLKEKDYITDNGLVEERCADYEKLALYLVLNADLPELARMTELGALGARVWTLPTLPGALLAELLWGLRMGRFLRRAVAFSEPRLALQLADACVAHLRYMDPRAHLERPALLAGALYRLLCRMPFARALPPAAPAAAAAALRACLARLRAAPADDRVRDDRHRFLARTLTVALRLLEDCLSRFAAVERLEDVEFADVYRATHDPDGPAPEPLSFEVRACPDHTILECLRACNGFLLDDCAALVMEVSVDAFCAWAECGEEAGRTAQRAVGELAHRVRALPALAGHALRDMLAQIERAPPAIEDLVAAAGADTVAERIGAGGPDGAAWLAALLERDDLCRRPELLGVLGSAAALGALDDDRSERLFERLVRRLRDDIDGSDANLLKTLAIEAFRRCGDSAKDRILAEQFRERLHDELETAEFEEAAVDTFNRLVGEGGEGGAGPGTRSPFSCRIRSGR</sequence>
<proteinExistence type="predicted"/>
<keyword evidence="2" id="KW-1185">Reference proteome</keyword>
<organism evidence="1 2">
    <name type="scientific">Choristoneura fumiferana</name>
    <name type="common">Spruce budworm moth</name>
    <name type="synonym">Archips fumiferana</name>
    <dbReference type="NCBI Taxonomy" id="7141"/>
    <lineage>
        <taxon>Eukaryota</taxon>
        <taxon>Metazoa</taxon>
        <taxon>Ecdysozoa</taxon>
        <taxon>Arthropoda</taxon>
        <taxon>Hexapoda</taxon>
        <taxon>Insecta</taxon>
        <taxon>Pterygota</taxon>
        <taxon>Neoptera</taxon>
        <taxon>Endopterygota</taxon>
        <taxon>Lepidoptera</taxon>
        <taxon>Glossata</taxon>
        <taxon>Ditrysia</taxon>
        <taxon>Tortricoidea</taxon>
        <taxon>Tortricidae</taxon>
        <taxon>Tortricinae</taxon>
        <taxon>Choristoneura</taxon>
    </lineage>
</organism>
<evidence type="ECO:0000313" key="2">
    <source>
        <dbReference type="Proteomes" id="UP001064048"/>
    </source>
</evidence>
<protein>
    <submittedName>
        <fullName evidence="1">Uncharacterized protein</fullName>
    </submittedName>
</protein>
<dbReference type="EMBL" id="CM046104">
    <property type="protein sequence ID" value="KAI8424537.1"/>
    <property type="molecule type" value="Genomic_DNA"/>
</dbReference>